<name>A0A6A6DQ69_9PEZI</name>
<comment type="similarity">
    <text evidence="1">Belongs to the cyclin family. Cyclin C subfamily.</text>
</comment>
<protein>
    <recommendedName>
        <fullName evidence="2">RNA polymerase II holoenzyme cyclin-like subunit</fullName>
    </recommendedName>
</protein>
<evidence type="ECO:0000256" key="4">
    <source>
        <dbReference type="RuleBase" id="RU000383"/>
    </source>
</evidence>
<dbReference type="PANTHER" id="PTHR10026">
    <property type="entry name" value="CYCLIN"/>
    <property type="match status" value="1"/>
</dbReference>
<feature type="compositionally biased region" description="Basic and acidic residues" evidence="5">
    <location>
        <begin position="399"/>
        <end position="409"/>
    </location>
</feature>
<evidence type="ECO:0000313" key="8">
    <source>
        <dbReference type="Proteomes" id="UP000800200"/>
    </source>
</evidence>
<gene>
    <name evidence="7" type="ORF">K469DRAFT_713258</name>
</gene>
<feature type="region of interest" description="Disordered" evidence="5">
    <location>
        <begin position="45"/>
        <end position="78"/>
    </location>
</feature>
<evidence type="ECO:0000313" key="7">
    <source>
        <dbReference type="EMBL" id="KAF2181651.1"/>
    </source>
</evidence>
<organism evidence="7 8">
    <name type="scientific">Zopfia rhizophila CBS 207.26</name>
    <dbReference type="NCBI Taxonomy" id="1314779"/>
    <lineage>
        <taxon>Eukaryota</taxon>
        <taxon>Fungi</taxon>
        <taxon>Dikarya</taxon>
        <taxon>Ascomycota</taxon>
        <taxon>Pezizomycotina</taxon>
        <taxon>Dothideomycetes</taxon>
        <taxon>Dothideomycetes incertae sedis</taxon>
        <taxon>Zopfiaceae</taxon>
        <taxon>Zopfia</taxon>
    </lineage>
</organism>
<evidence type="ECO:0000256" key="3">
    <source>
        <dbReference type="ARBA" id="ARBA00023127"/>
    </source>
</evidence>
<dbReference type="SUPFAM" id="SSF47954">
    <property type="entry name" value="Cyclin-like"/>
    <property type="match status" value="2"/>
</dbReference>
<feature type="compositionally biased region" description="Basic and acidic residues" evidence="5">
    <location>
        <begin position="339"/>
        <end position="352"/>
    </location>
</feature>
<feature type="compositionally biased region" description="Basic and acidic residues" evidence="5">
    <location>
        <begin position="369"/>
        <end position="384"/>
    </location>
</feature>
<dbReference type="InterPro" id="IPR036915">
    <property type="entry name" value="Cyclin-like_sf"/>
</dbReference>
<dbReference type="OrthoDB" id="340962at2759"/>
<dbReference type="InterPro" id="IPR031658">
    <property type="entry name" value="Cyclin_C_2"/>
</dbReference>
<evidence type="ECO:0000259" key="6">
    <source>
        <dbReference type="SMART" id="SM00385"/>
    </source>
</evidence>
<dbReference type="InterPro" id="IPR013763">
    <property type="entry name" value="Cyclin-like_dom"/>
</dbReference>
<dbReference type="InterPro" id="IPR006671">
    <property type="entry name" value="Cyclin_N"/>
</dbReference>
<reference evidence="7" key="1">
    <citation type="journal article" date="2020" name="Stud. Mycol.">
        <title>101 Dothideomycetes genomes: a test case for predicting lifestyles and emergence of pathogens.</title>
        <authorList>
            <person name="Haridas S."/>
            <person name="Albert R."/>
            <person name="Binder M."/>
            <person name="Bloem J."/>
            <person name="Labutti K."/>
            <person name="Salamov A."/>
            <person name="Andreopoulos B."/>
            <person name="Baker S."/>
            <person name="Barry K."/>
            <person name="Bills G."/>
            <person name="Bluhm B."/>
            <person name="Cannon C."/>
            <person name="Castanera R."/>
            <person name="Culley D."/>
            <person name="Daum C."/>
            <person name="Ezra D."/>
            <person name="Gonzalez J."/>
            <person name="Henrissat B."/>
            <person name="Kuo A."/>
            <person name="Liang C."/>
            <person name="Lipzen A."/>
            <person name="Lutzoni F."/>
            <person name="Magnuson J."/>
            <person name="Mondo S."/>
            <person name="Nolan M."/>
            <person name="Ohm R."/>
            <person name="Pangilinan J."/>
            <person name="Park H.-J."/>
            <person name="Ramirez L."/>
            <person name="Alfaro M."/>
            <person name="Sun H."/>
            <person name="Tritt A."/>
            <person name="Yoshinaga Y."/>
            <person name="Zwiers L.-H."/>
            <person name="Turgeon B."/>
            <person name="Goodwin S."/>
            <person name="Spatafora J."/>
            <person name="Crous P."/>
            <person name="Grigoriev I."/>
        </authorList>
    </citation>
    <scope>NUCLEOTIDE SEQUENCE</scope>
    <source>
        <strain evidence="7">CBS 207.26</strain>
    </source>
</reference>
<sequence>MKLTEDDLYRSSTQFKHWSFTPEQLASQRLKTNITASERVKAAVKRQRAQRLRQQDTASTSESERNGSGIENGGNTPIPMDKEVNCLTVAEEQKLVNTFCERAIDLGTFFKFPTEVIATGVQYLRRFYLYNSPMTYEPQTISRSAMFIANKTEGHHLTLEKYAAGLTKTSTEQVLAPEYLIVQALRFHFDVRHPFRGLKGGHLEMVEMAKGNAAILPTLGKSAKELQAEMQKLPRKAGGPPTNTTIKDLEKRVTEAYGHASHILKTAAILTDSYFLYTPSQTWLSAHLLADEPLTHFYISSKFPPPATSNPTYTKLLSKLRECAALLSSHRSFTSSSTSKEEKEAREKKEQAEVQQLIKKLRHCRDPDKMDLVKLNKAQKRDAAEGGQLEESKAKRRKLEREGYQKEADEFWGPELPKMENGAKAN</sequence>
<evidence type="ECO:0000256" key="2">
    <source>
        <dbReference type="ARBA" id="ARBA00014912"/>
    </source>
</evidence>
<evidence type="ECO:0000256" key="1">
    <source>
        <dbReference type="ARBA" id="ARBA00008638"/>
    </source>
</evidence>
<evidence type="ECO:0000256" key="5">
    <source>
        <dbReference type="SAM" id="MobiDB-lite"/>
    </source>
</evidence>
<proteinExistence type="inferred from homology"/>
<dbReference type="EMBL" id="ML994651">
    <property type="protein sequence ID" value="KAF2181651.1"/>
    <property type="molecule type" value="Genomic_DNA"/>
</dbReference>
<dbReference type="SMART" id="SM00385">
    <property type="entry name" value="CYCLIN"/>
    <property type="match status" value="1"/>
</dbReference>
<dbReference type="AlphaFoldDB" id="A0A6A6DQ69"/>
<dbReference type="Pfam" id="PF00134">
    <property type="entry name" value="Cyclin_N"/>
    <property type="match status" value="1"/>
</dbReference>
<feature type="region of interest" description="Disordered" evidence="5">
    <location>
        <begin position="369"/>
        <end position="426"/>
    </location>
</feature>
<accession>A0A6A6DQ69</accession>
<feature type="domain" description="Cyclin-like" evidence="6">
    <location>
        <begin position="94"/>
        <end position="184"/>
    </location>
</feature>
<dbReference type="Gene3D" id="1.10.472.10">
    <property type="entry name" value="Cyclin-like"/>
    <property type="match status" value="2"/>
</dbReference>
<dbReference type="GO" id="GO:0006357">
    <property type="term" value="P:regulation of transcription by RNA polymerase II"/>
    <property type="evidence" value="ECO:0007669"/>
    <property type="project" value="InterPro"/>
</dbReference>
<dbReference type="GO" id="GO:0016538">
    <property type="term" value="F:cyclin-dependent protein serine/threonine kinase regulator activity"/>
    <property type="evidence" value="ECO:0007669"/>
    <property type="project" value="InterPro"/>
</dbReference>
<dbReference type="Pfam" id="PF16899">
    <property type="entry name" value="Cyclin_C_2"/>
    <property type="match status" value="1"/>
</dbReference>
<keyword evidence="8" id="KW-1185">Reference proteome</keyword>
<dbReference type="CDD" id="cd20524">
    <property type="entry name" value="CYCLIN_CCNH_rpt1"/>
    <property type="match status" value="1"/>
</dbReference>
<keyword evidence="3 4" id="KW-0195">Cyclin</keyword>
<dbReference type="InterPro" id="IPR043198">
    <property type="entry name" value="Cyclin/Ssn8"/>
</dbReference>
<dbReference type="Proteomes" id="UP000800200">
    <property type="component" value="Unassembled WGS sequence"/>
</dbReference>
<feature type="region of interest" description="Disordered" evidence="5">
    <location>
        <begin position="331"/>
        <end position="353"/>
    </location>
</feature>